<proteinExistence type="inferred from homology"/>
<evidence type="ECO:0000256" key="4">
    <source>
        <dbReference type="ARBA" id="ARBA00023136"/>
    </source>
</evidence>
<evidence type="ECO:0000313" key="9">
    <source>
        <dbReference type="Proteomes" id="UP000321436"/>
    </source>
</evidence>
<dbReference type="RefSeq" id="WP_146862279.1">
    <property type="nucleotide sequence ID" value="NZ_BKAU01000002.1"/>
</dbReference>
<feature type="domain" description="RagB/SusD" evidence="6">
    <location>
        <begin position="316"/>
        <end position="568"/>
    </location>
</feature>
<evidence type="ECO:0000256" key="2">
    <source>
        <dbReference type="ARBA" id="ARBA00006275"/>
    </source>
</evidence>
<evidence type="ECO:0000256" key="5">
    <source>
        <dbReference type="ARBA" id="ARBA00023237"/>
    </source>
</evidence>
<feature type="domain" description="SusD-like N-terminal" evidence="7">
    <location>
        <begin position="72"/>
        <end position="228"/>
    </location>
</feature>
<dbReference type="AlphaFoldDB" id="A0A512RL40"/>
<dbReference type="Proteomes" id="UP000321436">
    <property type="component" value="Unassembled WGS sequence"/>
</dbReference>
<protein>
    <recommendedName>
        <fullName evidence="10">Starch-binding protein</fullName>
    </recommendedName>
</protein>
<keyword evidence="9" id="KW-1185">Reference proteome</keyword>
<dbReference type="InterPro" id="IPR011990">
    <property type="entry name" value="TPR-like_helical_dom_sf"/>
</dbReference>
<gene>
    <name evidence="8" type="ORF">CCY01nite_26300</name>
</gene>
<dbReference type="Pfam" id="PF14322">
    <property type="entry name" value="SusD-like_3"/>
    <property type="match status" value="1"/>
</dbReference>
<evidence type="ECO:0000259" key="6">
    <source>
        <dbReference type="Pfam" id="PF07980"/>
    </source>
</evidence>
<dbReference type="Gene3D" id="1.25.40.390">
    <property type="match status" value="1"/>
</dbReference>
<evidence type="ECO:0000256" key="1">
    <source>
        <dbReference type="ARBA" id="ARBA00004442"/>
    </source>
</evidence>
<evidence type="ECO:0000259" key="7">
    <source>
        <dbReference type="Pfam" id="PF14322"/>
    </source>
</evidence>
<organism evidence="8 9">
    <name type="scientific">Chitinophaga cymbidii</name>
    <dbReference type="NCBI Taxonomy" id="1096750"/>
    <lineage>
        <taxon>Bacteria</taxon>
        <taxon>Pseudomonadati</taxon>
        <taxon>Bacteroidota</taxon>
        <taxon>Chitinophagia</taxon>
        <taxon>Chitinophagales</taxon>
        <taxon>Chitinophagaceae</taxon>
        <taxon>Chitinophaga</taxon>
    </lineage>
</organism>
<evidence type="ECO:0000313" key="8">
    <source>
        <dbReference type="EMBL" id="GEP96370.1"/>
    </source>
</evidence>
<comment type="similarity">
    <text evidence="2">Belongs to the SusD family.</text>
</comment>
<evidence type="ECO:0008006" key="10">
    <source>
        <dbReference type="Google" id="ProtNLM"/>
    </source>
</evidence>
<keyword evidence="5" id="KW-0998">Cell outer membrane</keyword>
<dbReference type="OrthoDB" id="691231at2"/>
<keyword evidence="3" id="KW-0732">Signal</keyword>
<dbReference type="InterPro" id="IPR012944">
    <property type="entry name" value="SusD_RagB_dom"/>
</dbReference>
<keyword evidence="4" id="KW-0472">Membrane</keyword>
<accession>A0A512RL40</accession>
<comment type="caution">
    <text evidence="8">The sequence shown here is derived from an EMBL/GenBank/DDBJ whole genome shotgun (WGS) entry which is preliminary data.</text>
</comment>
<dbReference type="Pfam" id="PF07980">
    <property type="entry name" value="SusD_RagB"/>
    <property type="match status" value="1"/>
</dbReference>
<dbReference type="InterPro" id="IPR033985">
    <property type="entry name" value="SusD-like_N"/>
</dbReference>
<dbReference type="SUPFAM" id="SSF48452">
    <property type="entry name" value="TPR-like"/>
    <property type="match status" value="1"/>
</dbReference>
<reference evidence="8 9" key="1">
    <citation type="submission" date="2019-07" db="EMBL/GenBank/DDBJ databases">
        <title>Whole genome shotgun sequence of Chitinophaga cymbidii NBRC 109752.</title>
        <authorList>
            <person name="Hosoyama A."/>
            <person name="Uohara A."/>
            <person name="Ohji S."/>
            <person name="Ichikawa N."/>
        </authorList>
    </citation>
    <scope>NUCLEOTIDE SEQUENCE [LARGE SCALE GENOMIC DNA]</scope>
    <source>
        <strain evidence="8 9">NBRC 109752</strain>
    </source>
</reference>
<dbReference type="GO" id="GO:0009279">
    <property type="term" value="C:cell outer membrane"/>
    <property type="evidence" value="ECO:0007669"/>
    <property type="project" value="UniProtKB-SubCell"/>
</dbReference>
<dbReference type="EMBL" id="BKAU01000002">
    <property type="protein sequence ID" value="GEP96370.1"/>
    <property type="molecule type" value="Genomic_DNA"/>
</dbReference>
<name>A0A512RL40_9BACT</name>
<sequence>MIKISSRIQKSILLAGIVMASHGCKIDIAPTDRYTEEAIWKNPANMELYVNGLYAEFQTFKFGQFPIGYSNATDALTDIMKYTSSTAGNGTVNILATDATRVNAAGPQLNYWQAAYTRIRRINEFIDGLRKYAVVSDAEKDQYEAEARFVRGYVYFWLVKLHGSVIIMDDLAKHTVKDNPRSSEDDCWKFIASDFTYAAEKLPPVQTGIKAGRATKGAAYGMLARTWLYAASIAKYDRKQFNEDPLTGVPEANALAYYKNAADAAGEVIKLANEGYYELESDFAALFTNKNTKEAVFKLDFVAPQFTHQYDLGFTPPGDVPGQCLVYGVPTAELVDEFEMNDGTKFSWSNPTQAADPYANREPRFYGTILYNGASWKGRTINTTPSSATEGIMEYGVSTEPRKTVTGYYVRKMLDQSNTNFIQNKSTQPWIEMRYAEILLIDAEAKTGMNDVSGAQNSLNALREKRGLPNTPASTPAQLMAAIEHERKVELAFEGHRYWDLRRWRKAHTVLNKVRFSGHRVSAEGTGFKYEKISADNADRQFTPELYYMPIIVNELQNNDALDQIDGW</sequence>
<comment type="subcellular location">
    <subcellularLocation>
        <location evidence="1">Cell outer membrane</location>
    </subcellularLocation>
</comment>
<evidence type="ECO:0000256" key="3">
    <source>
        <dbReference type="ARBA" id="ARBA00022729"/>
    </source>
</evidence>